<reference evidence="1 2" key="1">
    <citation type="submission" date="2019-03" db="EMBL/GenBank/DDBJ databases">
        <title>Genomic Encyclopedia of Type Strains, Phase IV (KMG-IV): sequencing the most valuable type-strain genomes for metagenomic binning, comparative biology and taxonomic classification.</title>
        <authorList>
            <person name="Goeker M."/>
        </authorList>
    </citation>
    <scope>NUCLEOTIDE SEQUENCE [LARGE SCALE GENOMIC DNA]</scope>
    <source>
        <strain evidence="1 2">DSM 45934</strain>
    </source>
</reference>
<comment type="caution">
    <text evidence="1">The sequence shown here is derived from an EMBL/GenBank/DDBJ whole genome shotgun (WGS) entry which is preliminary data.</text>
</comment>
<name>A0A4R2JIE0_9PSEU</name>
<dbReference type="EMBL" id="SLWS01000004">
    <property type="protein sequence ID" value="TCO59673.1"/>
    <property type="molecule type" value="Genomic_DNA"/>
</dbReference>
<keyword evidence="2" id="KW-1185">Reference proteome</keyword>
<accession>A0A4R2JIE0</accession>
<sequence length="34" mass="3792">MSNTTADPTLIATRYVENARIRTDYHLTTQPLAG</sequence>
<protein>
    <submittedName>
        <fullName evidence="1">Uncharacterized protein</fullName>
    </submittedName>
</protein>
<dbReference type="Proteomes" id="UP000295680">
    <property type="component" value="Unassembled WGS sequence"/>
</dbReference>
<proteinExistence type="predicted"/>
<evidence type="ECO:0000313" key="2">
    <source>
        <dbReference type="Proteomes" id="UP000295680"/>
    </source>
</evidence>
<gene>
    <name evidence="1" type="ORF">EV192_104516</name>
</gene>
<organism evidence="1 2">
    <name type="scientific">Actinocrispum wychmicini</name>
    <dbReference type="NCBI Taxonomy" id="1213861"/>
    <lineage>
        <taxon>Bacteria</taxon>
        <taxon>Bacillati</taxon>
        <taxon>Actinomycetota</taxon>
        <taxon>Actinomycetes</taxon>
        <taxon>Pseudonocardiales</taxon>
        <taxon>Pseudonocardiaceae</taxon>
        <taxon>Actinocrispum</taxon>
    </lineage>
</organism>
<dbReference type="AlphaFoldDB" id="A0A4R2JIE0"/>
<evidence type="ECO:0000313" key="1">
    <source>
        <dbReference type="EMBL" id="TCO59673.1"/>
    </source>
</evidence>